<dbReference type="InterPro" id="IPR003439">
    <property type="entry name" value="ABC_transporter-like_ATP-bd"/>
</dbReference>
<dbReference type="PROSITE" id="PS50929">
    <property type="entry name" value="ABC_TM1F"/>
    <property type="match status" value="1"/>
</dbReference>
<dbReference type="SUPFAM" id="SSF90123">
    <property type="entry name" value="ABC transporter transmembrane region"/>
    <property type="match status" value="1"/>
</dbReference>
<dbReference type="InterPro" id="IPR003593">
    <property type="entry name" value="AAA+_ATPase"/>
</dbReference>
<dbReference type="SMART" id="SM00382">
    <property type="entry name" value="AAA"/>
    <property type="match status" value="1"/>
</dbReference>
<feature type="domain" description="ABC transporter" evidence="10">
    <location>
        <begin position="352"/>
        <end position="575"/>
    </location>
</feature>
<dbReference type="InterPro" id="IPR027417">
    <property type="entry name" value="P-loop_NTPase"/>
</dbReference>
<evidence type="ECO:0000256" key="8">
    <source>
        <dbReference type="ARBA" id="ARBA00023136"/>
    </source>
</evidence>
<evidence type="ECO:0000256" key="6">
    <source>
        <dbReference type="ARBA" id="ARBA00022840"/>
    </source>
</evidence>
<evidence type="ECO:0000256" key="5">
    <source>
        <dbReference type="ARBA" id="ARBA00022741"/>
    </source>
</evidence>
<keyword evidence="6" id="KW-0067">ATP-binding</keyword>
<dbReference type="GO" id="GO:0005524">
    <property type="term" value="F:ATP binding"/>
    <property type="evidence" value="ECO:0007669"/>
    <property type="project" value="UniProtKB-KW"/>
</dbReference>
<name>A0A255XMI6_9PROT</name>
<keyword evidence="13" id="KW-1185">Reference proteome</keyword>
<dbReference type="Pfam" id="PF00005">
    <property type="entry name" value="ABC_tran"/>
    <property type="match status" value="1"/>
</dbReference>
<dbReference type="Gene3D" id="1.20.1560.10">
    <property type="entry name" value="ABC transporter type 1, transmembrane domain"/>
    <property type="match status" value="1"/>
</dbReference>
<evidence type="ECO:0000256" key="1">
    <source>
        <dbReference type="ARBA" id="ARBA00004651"/>
    </source>
</evidence>
<dbReference type="GO" id="GO:0016887">
    <property type="term" value="F:ATP hydrolysis activity"/>
    <property type="evidence" value="ECO:0007669"/>
    <property type="project" value="InterPro"/>
</dbReference>
<evidence type="ECO:0000259" key="10">
    <source>
        <dbReference type="PROSITE" id="PS50893"/>
    </source>
</evidence>
<dbReference type="InterPro" id="IPR036640">
    <property type="entry name" value="ABC1_TM_sf"/>
</dbReference>
<organism evidence="12 13">
    <name type="scientific">Elstera cyanobacteriorum</name>
    <dbReference type="NCBI Taxonomy" id="2022747"/>
    <lineage>
        <taxon>Bacteria</taxon>
        <taxon>Pseudomonadati</taxon>
        <taxon>Pseudomonadota</taxon>
        <taxon>Alphaproteobacteria</taxon>
        <taxon>Rhodospirillales</taxon>
        <taxon>Rhodospirillaceae</taxon>
        <taxon>Elstera</taxon>
    </lineage>
</organism>
<keyword evidence="8 9" id="KW-0472">Membrane</keyword>
<dbReference type="InterPro" id="IPR017871">
    <property type="entry name" value="ABC_transporter-like_CS"/>
</dbReference>
<dbReference type="Proteomes" id="UP000216361">
    <property type="component" value="Unassembled WGS sequence"/>
</dbReference>
<reference evidence="12 13" key="1">
    <citation type="submission" date="2017-07" db="EMBL/GenBank/DDBJ databases">
        <title>Elstera cyanobacteriorum sp. nov., a novel bacterium isolated from cyanobacterial aggregates in a eutrophic lake.</title>
        <authorList>
            <person name="Cai H."/>
        </authorList>
    </citation>
    <scope>NUCLEOTIDE SEQUENCE [LARGE SCALE GENOMIC DNA]</scope>
    <source>
        <strain evidence="12 13">TH019</strain>
    </source>
</reference>
<dbReference type="Gene3D" id="3.40.50.300">
    <property type="entry name" value="P-loop containing nucleotide triphosphate hydrolases"/>
    <property type="match status" value="1"/>
</dbReference>
<dbReference type="PANTHER" id="PTHR24221:SF601">
    <property type="entry name" value="ABC TRANSPORTER"/>
    <property type="match status" value="1"/>
</dbReference>
<feature type="transmembrane region" description="Helical" evidence="9">
    <location>
        <begin position="177"/>
        <end position="195"/>
    </location>
</feature>
<accession>A0A255XMI6</accession>
<feature type="transmembrane region" description="Helical" evidence="9">
    <location>
        <begin position="255"/>
        <end position="280"/>
    </location>
</feature>
<dbReference type="PROSITE" id="PS50893">
    <property type="entry name" value="ABC_TRANSPORTER_2"/>
    <property type="match status" value="1"/>
</dbReference>
<dbReference type="InterPro" id="IPR011527">
    <property type="entry name" value="ABC1_TM_dom"/>
</dbReference>
<dbReference type="OrthoDB" id="5288404at2"/>
<keyword evidence="4 9" id="KW-0812">Transmembrane</keyword>
<dbReference type="RefSeq" id="WP_094409740.1">
    <property type="nucleotide sequence ID" value="NZ_BMJZ01000002.1"/>
</dbReference>
<dbReference type="GO" id="GO:0140359">
    <property type="term" value="F:ABC-type transporter activity"/>
    <property type="evidence" value="ECO:0007669"/>
    <property type="project" value="InterPro"/>
</dbReference>
<dbReference type="PROSITE" id="PS00211">
    <property type="entry name" value="ABC_TRANSPORTER_1"/>
    <property type="match status" value="1"/>
</dbReference>
<evidence type="ECO:0000259" key="11">
    <source>
        <dbReference type="PROSITE" id="PS50929"/>
    </source>
</evidence>
<sequence>MRLLNPAAPLRRLYRYGFRHRAQMRWAVFCSIMNKLCDLAPEILIGAAVDVVVRRDQSFLASAGLVDPVWQVGLLGVLTLLVWGGESLFQYLYQVAWRNLAQTMQHELRLDAFAHVQKLDMAFFEDRSTGSLVSILNDDINQLERFLDDGANRILQISTGCLGVGAVFFAIQPTIAVLSMLPMPFIIAGSFWFQYKAEPLYAEVREKAGLISARLANSLTGIATIKSYTAEDREAVGLAADSDTYRKANGAAIKLSSAFIPVVRMGVLAGFMVTLVYGGWLALEGSLAIGAYSVLIFLSQRLLWPLTEMGSTVDLYQRAMASTRRVLDLIDTPAPALDQGQPLAVADVKGDIRFDGVSFAYAGRDRVLEDVSAHIPAGTVAAFIGTTGSGKSTLAKLLMRFYEPARGQVLLDGVPIATLRLHDLRRAIGFVSQDVFLFDGTIAENIAYGAIGRAGPVDAAEIERVAKLAEAHEFITSLPQGYDTLVGERGQKLSGGQRQRLSLARAILKDAPILVLDEATSAVDNETEAAIQRSLETIAIGRTTLVIAHRLTTIRHADQVFTVEDGRIACVRGRVG</sequence>
<feature type="domain" description="ABC transmembrane type-1" evidence="11">
    <location>
        <begin position="26"/>
        <end position="318"/>
    </location>
</feature>
<dbReference type="Pfam" id="PF00664">
    <property type="entry name" value="ABC_membrane"/>
    <property type="match status" value="1"/>
</dbReference>
<comment type="caution">
    <text evidence="12">The sequence shown here is derived from an EMBL/GenBank/DDBJ whole genome shotgun (WGS) entry which is preliminary data.</text>
</comment>
<dbReference type="GO" id="GO:0034040">
    <property type="term" value="F:ATPase-coupled lipid transmembrane transporter activity"/>
    <property type="evidence" value="ECO:0007669"/>
    <property type="project" value="TreeGrafter"/>
</dbReference>
<keyword evidence="2" id="KW-0813">Transport</keyword>
<protein>
    <submittedName>
        <fullName evidence="12">ABC transporter</fullName>
    </submittedName>
</protein>
<dbReference type="GO" id="GO:0005886">
    <property type="term" value="C:plasma membrane"/>
    <property type="evidence" value="ECO:0007669"/>
    <property type="project" value="UniProtKB-SubCell"/>
</dbReference>
<dbReference type="CDD" id="cd18565">
    <property type="entry name" value="ABC_6TM_exporter_like"/>
    <property type="match status" value="1"/>
</dbReference>
<dbReference type="EMBL" id="NOXS01000033">
    <property type="protein sequence ID" value="OYQ18179.1"/>
    <property type="molecule type" value="Genomic_DNA"/>
</dbReference>
<dbReference type="InterPro" id="IPR039421">
    <property type="entry name" value="Type_1_exporter"/>
</dbReference>
<keyword evidence="3" id="KW-1003">Cell membrane</keyword>
<evidence type="ECO:0000256" key="4">
    <source>
        <dbReference type="ARBA" id="ARBA00022692"/>
    </source>
</evidence>
<evidence type="ECO:0000256" key="3">
    <source>
        <dbReference type="ARBA" id="ARBA00022475"/>
    </source>
</evidence>
<comment type="subcellular location">
    <subcellularLocation>
        <location evidence="1">Cell membrane</location>
        <topology evidence="1">Multi-pass membrane protein</topology>
    </subcellularLocation>
</comment>
<evidence type="ECO:0000256" key="7">
    <source>
        <dbReference type="ARBA" id="ARBA00022989"/>
    </source>
</evidence>
<gene>
    <name evidence="12" type="ORF">CHR90_14600</name>
</gene>
<keyword evidence="5" id="KW-0547">Nucleotide-binding</keyword>
<dbReference type="AlphaFoldDB" id="A0A255XMI6"/>
<keyword evidence="7 9" id="KW-1133">Transmembrane helix</keyword>
<evidence type="ECO:0000313" key="13">
    <source>
        <dbReference type="Proteomes" id="UP000216361"/>
    </source>
</evidence>
<evidence type="ECO:0000313" key="12">
    <source>
        <dbReference type="EMBL" id="OYQ18179.1"/>
    </source>
</evidence>
<proteinExistence type="predicted"/>
<evidence type="ECO:0000256" key="2">
    <source>
        <dbReference type="ARBA" id="ARBA00022448"/>
    </source>
</evidence>
<evidence type="ECO:0000256" key="9">
    <source>
        <dbReference type="SAM" id="Phobius"/>
    </source>
</evidence>
<dbReference type="FunFam" id="3.40.50.300:FF:000221">
    <property type="entry name" value="Multidrug ABC transporter ATP-binding protein"/>
    <property type="match status" value="1"/>
</dbReference>
<dbReference type="PANTHER" id="PTHR24221">
    <property type="entry name" value="ATP-BINDING CASSETTE SUB-FAMILY B"/>
    <property type="match status" value="1"/>
</dbReference>
<dbReference type="SUPFAM" id="SSF52540">
    <property type="entry name" value="P-loop containing nucleoside triphosphate hydrolases"/>
    <property type="match status" value="1"/>
</dbReference>